<gene>
    <name evidence="2" type="ORF">EV356DRAFT_509980</name>
</gene>
<reference evidence="2" key="1">
    <citation type="journal article" date="2020" name="Stud. Mycol.">
        <title>101 Dothideomycetes genomes: a test case for predicting lifestyles and emergence of pathogens.</title>
        <authorList>
            <person name="Haridas S."/>
            <person name="Albert R."/>
            <person name="Binder M."/>
            <person name="Bloem J."/>
            <person name="Labutti K."/>
            <person name="Salamov A."/>
            <person name="Andreopoulos B."/>
            <person name="Baker S."/>
            <person name="Barry K."/>
            <person name="Bills G."/>
            <person name="Bluhm B."/>
            <person name="Cannon C."/>
            <person name="Castanera R."/>
            <person name="Culley D."/>
            <person name="Daum C."/>
            <person name="Ezra D."/>
            <person name="Gonzalez J."/>
            <person name="Henrissat B."/>
            <person name="Kuo A."/>
            <person name="Liang C."/>
            <person name="Lipzen A."/>
            <person name="Lutzoni F."/>
            <person name="Magnuson J."/>
            <person name="Mondo S."/>
            <person name="Nolan M."/>
            <person name="Ohm R."/>
            <person name="Pangilinan J."/>
            <person name="Park H.-J."/>
            <person name="Ramirez L."/>
            <person name="Alfaro M."/>
            <person name="Sun H."/>
            <person name="Tritt A."/>
            <person name="Yoshinaga Y."/>
            <person name="Zwiers L.-H."/>
            <person name="Turgeon B."/>
            <person name="Goodwin S."/>
            <person name="Spatafora J."/>
            <person name="Crous P."/>
            <person name="Grigoriev I."/>
        </authorList>
    </citation>
    <scope>NUCLEOTIDE SEQUENCE</scope>
    <source>
        <strain evidence="2">Tuck. ex Michener</strain>
    </source>
</reference>
<evidence type="ECO:0000256" key="1">
    <source>
        <dbReference type="SAM" id="MobiDB-lite"/>
    </source>
</evidence>
<feature type="compositionally biased region" description="Low complexity" evidence="1">
    <location>
        <begin position="75"/>
        <end position="89"/>
    </location>
</feature>
<proteinExistence type="predicted"/>
<feature type="compositionally biased region" description="Low complexity" evidence="1">
    <location>
        <begin position="96"/>
        <end position="123"/>
    </location>
</feature>
<evidence type="ECO:0000313" key="2">
    <source>
        <dbReference type="EMBL" id="KAF2229907.1"/>
    </source>
</evidence>
<keyword evidence="3" id="KW-1185">Reference proteome</keyword>
<accession>A0A6A6GW19</accession>
<dbReference type="AlphaFoldDB" id="A0A6A6GW19"/>
<evidence type="ECO:0008006" key="4">
    <source>
        <dbReference type="Google" id="ProtNLM"/>
    </source>
</evidence>
<dbReference type="OrthoDB" id="2017405at2759"/>
<dbReference type="Pfam" id="PF11326">
    <property type="entry name" value="PANTS-like"/>
    <property type="match status" value="1"/>
</dbReference>
<protein>
    <recommendedName>
        <fullName evidence="4">Early meiotic induction protein 1</fullName>
    </recommendedName>
</protein>
<sequence length="235" mass="26111">MGWWYRADPQTPVLKPSDPTPDPTPTPSEPPASPRELTDKPTRVPPRRGSSSRDDQADPDLQSFLAELERETRASHLPTTPTTSTSSSLTPPPSTPAAAKSASTSASATAPDSDSALDPASTPFDSQYPTTMSCRAAFDTAYWCQSPGGQFLSLYRYGHWRSCSQQWSDFWFCMRTRGLPAAQRAEVVRERYREKEARWRMGPNSEDVWEARTPGESVEGFFARDPDGWREVGGF</sequence>
<dbReference type="EMBL" id="ML991851">
    <property type="protein sequence ID" value="KAF2229907.1"/>
    <property type="molecule type" value="Genomic_DNA"/>
</dbReference>
<dbReference type="PANTHER" id="PTHR28052">
    <property type="entry name" value="UPF0545 PROTEIN C22ORF39"/>
    <property type="match status" value="1"/>
</dbReference>
<feature type="region of interest" description="Disordered" evidence="1">
    <location>
        <begin position="1"/>
        <end position="126"/>
    </location>
</feature>
<dbReference type="InterPro" id="IPR021475">
    <property type="entry name" value="Pants/Emi1-like"/>
</dbReference>
<dbReference type="Proteomes" id="UP000800092">
    <property type="component" value="Unassembled WGS sequence"/>
</dbReference>
<name>A0A6A6GW19_VIRVR</name>
<evidence type="ECO:0000313" key="3">
    <source>
        <dbReference type="Proteomes" id="UP000800092"/>
    </source>
</evidence>
<organism evidence="2 3">
    <name type="scientific">Viridothelium virens</name>
    <name type="common">Speckled blister lichen</name>
    <name type="synonym">Trypethelium virens</name>
    <dbReference type="NCBI Taxonomy" id="1048519"/>
    <lineage>
        <taxon>Eukaryota</taxon>
        <taxon>Fungi</taxon>
        <taxon>Dikarya</taxon>
        <taxon>Ascomycota</taxon>
        <taxon>Pezizomycotina</taxon>
        <taxon>Dothideomycetes</taxon>
        <taxon>Dothideomycetes incertae sedis</taxon>
        <taxon>Trypetheliales</taxon>
        <taxon>Trypetheliaceae</taxon>
        <taxon>Viridothelium</taxon>
    </lineage>
</organism>
<feature type="compositionally biased region" description="Pro residues" evidence="1">
    <location>
        <begin position="18"/>
        <end position="33"/>
    </location>
</feature>
<dbReference type="PANTHER" id="PTHR28052:SF1">
    <property type="entry name" value="UPF0545 PROTEIN C22ORF39"/>
    <property type="match status" value="1"/>
</dbReference>